<gene>
    <name evidence="1" type="ORF">CLV31_11290</name>
</gene>
<organism evidence="1 2">
    <name type="scientific">Algoriphagus aquaeductus</name>
    <dbReference type="NCBI Taxonomy" id="475299"/>
    <lineage>
        <taxon>Bacteria</taxon>
        <taxon>Pseudomonadati</taxon>
        <taxon>Bacteroidota</taxon>
        <taxon>Cytophagia</taxon>
        <taxon>Cytophagales</taxon>
        <taxon>Cyclobacteriaceae</taxon>
        <taxon>Algoriphagus</taxon>
    </lineage>
</organism>
<accession>A0A326RP23</accession>
<dbReference type="EMBL" id="QKTX01000012">
    <property type="protein sequence ID" value="PZV80323.1"/>
    <property type="molecule type" value="Genomic_DNA"/>
</dbReference>
<keyword evidence="2" id="KW-1185">Reference proteome</keyword>
<reference evidence="1 2" key="1">
    <citation type="submission" date="2018-06" db="EMBL/GenBank/DDBJ databases">
        <title>Genomic Encyclopedia of Archaeal and Bacterial Type Strains, Phase II (KMG-II): from individual species to whole genera.</title>
        <authorList>
            <person name="Goeker M."/>
        </authorList>
    </citation>
    <scope>NUCLEOTIDE SEQUENCE [LARGE SCALE GENOMIC DNA]</scope>
    <source>
        <strain evidence="1 2">T4</strain>
    </source>
</reference>
<evidence type="ECO:0000313" key="1">
    <source>
        <dbReference type="EMBL" id="PZV80323.1"/>
    </source>
</evidence>
<dbReference type="RefSeq" id="WP_111393886.1">
    <property type="nucleotide sequence ID" value="NZ_QKTX01000012.1"/>
</dbReference>
<name>A0A326RP23_9BACT</name>
<evidence type="ECO:0000313" key="2">
    <source>
        <dbReference type="Proteomes" id="UP000248917"/>
    </source>
</evidence>
<dbReference type="OrthoDB" id="583051at2"/>
<proteinExistence type="predicted"/>
<protein>
    <submittedName>
        <fullName evidence="1">Uncharacterized protein</fullName>
    </submittedName>
</protein>
<comment type="caution">
    <text evidence="1">The sequence shown here is derived from an EMBL/GenBank/DDBJ whole genome shotgun (WGS) entry which is preliminary data.</text>
</comment>
<dbReference type="Proteomes" id="UP000248917">
    <property type="component" value="Unassembled WGS sequence"/>
</dbReference>
<dbReference type="AlphaFoldDB" id="A0A326RP23"/>
<sequence length="319" mass="37540">MSAEKIKILQAINKNVHSKKWNCMSIGCNNDAIKSHLLQKNGTLSLISLNSHVVELVENDYFKIYNGERTLVFKKNSLNKVMCHPLFCNRHDTSIFRTIEVGEIDFHNHETQRLFLYRSLCGELWKKKRNLEFYQRMEKSNRLRILLSSQEKEMLQQNIESHALGISDLIYYKEKIENAELSSNSFTFKTFEVPFLEVCGAGVFSPISSTESYDQAEPFPIVLISLIPYKKSLFIILGKSNEYTNNWIESYFKSWNESYPQKYQQLISDLIATRIESWAISLNLFESWKPEKLGEIEGYWNINRYNLYTSQKFYVNMFD</sequence>